<accession>A0A3P8IGD7</accession>
<reference evidence="1 2" key="1">
    <citation type="submission" date="2018-11" db="EMBL/GenBank/DDBJ databases">
        <authorList>
            <consortium name="Pathogen Informatics"/>
        </authorList>
    </citation>
    <scope>NUCLEOTIDE SEQUENCE [LARGE SCALE GENOMIC DNA]</scope>
</reference>
<name>A0A183GT59_HELPZ</name>
<organism evidence="2 3">
    <name type="scientific">Heligmosomoides polygyrus</name>
    <name type="common">Parasitic roundworm</name>
    <dbReference type="NCBI Taxonomy" id="6339"/>
    <lineage>
        <taxon>Eukaryota</taxon>
        <taxon>Metazoa</taxon>
        <taxon>Ecdysozoa</taxon>
        <taxon>Nematoda</taxon>
        <taxon>Chromadorea</taxon>
        <taxon>Rhabditida</taxon>
        <taxon>Rhabditina</taxon>
        <taxon>Rhabditomorpha</taxon>
        <taxon>Strongyloidea</taxon>
        <taxon>Heligmosomidae</taxon>
        <taxon>Heligmosomoides</taxon>
    </lineage>
</organism>
<dbReference type="Proteomes" id="UP000050761">
    <property type="component" value="Unassembled WGS sequence"/>
</dbReference>
<proteinExistence type="predicted"/>
<accession>A0A183GT59</accession>
<dbReference type="WBParaSite" id="HPBE_0002587901-mRNA-1">
    <property type="protein sequence ID" value="HPBE_0002587901-mRNA-1"/>
    <property type="gene ID" value="HPBE_0002587901"/>
</dbReference>
<evidence type="ECO:0000313" key="2">
    <source>
        <dbReference type="Proteomes" id="UP000050761"/>
    </source>
</evidence>
<gene>
    <name evidence="1" type="ORF">HPBE_LOCUS25878</name>
</gene>
<evidence type="ECO:0000313" key="3">
    <source>
        <dbReference type="WBParaSite" id="HPBE_0002587901-mRNA-1"/>
    </source>
</evidence>
<evidence type="ECO:0000313" key="1">
    <source>
        <dbReference type="EMBL" id="VDP54416.1"/>
    </source>
</evidence>
<keyword evidence="2" id="KW-1185">Reference proteome</keyword>
<protein>
    <submittedName>
        <fullName evidence="1 3">Uncharacterized protein</fullName>
    </submittedName>
</protein>
<dbReference type="EMBL" id="UZAH01038758">
    <property type="protein sequence ID" value="VDP54416.1"/>
    <property type="molecule type" value="Genomic_DNA"/>
</dbReference>
<sequence>MAIVSTFHQDRFWRIRSSRVIYVYWSTRP</sequence>
<dbReference type="AlphaFoldDB" id="A0A183GT59"/>
<reference evidence="3" key="2">
    <citation type="submission" date="2019-09" db="UniProtKB">
        <authorList>
            <consortium name="WormBaseParasite"/>
        </authorList>
    </citation>
    <scope>IDENTIFICATION</scope>
</reference>